<proteinExistence type="predicted"/>
<accession>A0ABX0UMN8</accession>
<dbReference type="Gene3D" id="2.60.120.40">
    <property type="match status" value="1"/>
</dbReference>
<organism evidence="1 2">
    <name type="scientific">Dyadobacter arcticus</name>
    <dbReference type="NCBI Taxonomy" id="1078754"/>
    <lineage>
        <taxon>Bacteria</taxon>
        <taxon>Pseudomonadati</taxon>
        <taxon>Bacteroidota</taxon>
        <taxon>Cytophagia</taxon>
        <taxon>Cytophagales</taxon>
        <taxon>Spirosomataceae</taxon>
        <taxon>Dyadobacter</taxon>
    </lineage>
</organism>
<evidence type="ECO:0008006" key="3">
    <source>
        <dbReference type="Google" id="ProtNLM"/>
    </source>
</evidence>
<keyword evidence="2" id="KW-1185">Reference proteome</keyword>
<name>A0ABX0UMN8_9BACT</name>
<sequence>MQTTLRLTGTTLTLIILINLSLFAQAPEKMSYQAVVRGATGDLVTNKTVGVRISILQGSVTGDAVYVETHMPTTNANGLVSLVIGTGTIVNGSFPAINWAPSLNNSIAGPFFVRSETDPSGGNNYTISGTNQLLSVPYALHAKTATTTSLAFGHFYTQASVGDMSVLPRANINFFNSLPNNTNIDRNFFGHFYLSNPGTYQVLFKVNTVGQGAVILTINEVELPYTRVASSPGSSELIGIAQITTVTEGGRLALINASFNSALTVAGYDVDGNEIISSITVTQIH</sequence>
<evidence type="ECO:0000313" key="2">
    <source>
        <dbReference type="Proteomes" id="UP001179181"/>
    </source>
</evidence>
<dbReference type="EMBL" id="JAASQJ010000002">
    <property type="protein sequence ID" value="NIJ52890.1"/>
    <property type="molecule type" value="Genomic_DNA"/>
</dbReference>
<dbReference type="RefSeq" id="WP_167269638.1">
    <property type="nucleotide sequence ID" value="NZ_JAASQJ010000002.1"/>
</dbReference>
<protein>
    <recommendedName>
        <fullName evidence="3">C1q domain-containing protein</fullName>
    </recommendedName>
</protein>
<dbReference type="InterPro" id="IPR008983">
    <property type="entry name" value="Tumour_necrosis_fac-like_dom"/>
</dbReference>
<reference evidence="1 2" key="1">
    <citation type="submission" date="2020-03" db="EMBL/GenBank/DDBJ databases">
        <title>Genomic Encyclopedia of Type Strains, Phase IV (KMG-IV): sequencing the most valuable type-strain genomes for metagenomic binning, comparative biology and taxonomic classification.</title>
        <authorList>
            <person name="Goeker M."/>
        </authorList>
    </citation>
    <scope>NUCLEOTIDE SEQUENCE [LARGE SCALE GENOMIC DNA]</scope>
    <source>
        <strain evidence="1 2">DSM 102865</strain>
    </source>
</reference>
<evidence type="ECO:0000313" key="1">
    <source>
        <dbReference type="EMBL" id="NIJ52890.1"/>
    </source>
</evidence>
<comment type="caution">
    <text evidence="1">The sequence shown here is derived from an EMBL/GenBank/DDBJ whole genome shotgun (WGS) entry which is preliminary data.</text>
</comment>
<gene>
    <name evidence="1" type="ORF">FHS68_002060</name>
</gene>
<dbReference type="Proteomes" id="UP001179181">
    <property type="component" value="Unassembled WGS sequence"/>
</dbReference>